<evidence type="ECO:0000313" key="3">
    <source>
        <dbReference type="Proteomes" id="UP000018208"/>
    </source>
</evidence>
<organism evidence="1">
    <name type="scientific">Spironucleus salmonicida</name>
    <dbReference type="NCBI Taxonomy" id="348837"/>
    <lineage>
        <taxon>Eukaryota</taxon>
        <taxon>Metamonada</taxon>
        <taxon>Diplomonadida</taxon>
        <taxon>Hexamitidae</taxon>
        <taxon>Hexamitinae</taxon>
        <taxon>Spironucleus</taxon>
    </lineage>
</organism>
<reference evidence="1 2" key="1">
    <citation type="journal article" date="2014" name="PLoS Genet.">
        <title>The Genome of Spironucleus salmonicida Highlights a Fish Pathogen Adapted to Fluctuating Environments.</title>
        <authorList>
            <person name="Xu F."/>
            <person name="Jerlstrom-Hultqvist J."/>
            <person name="Einarsson E."/>
            <person name="Astvaldsson A."/>
            <person name="Svard S.G."/>
            <person name="Andersson J.O."/>
        </authorList>
    </citation>
    <scope>NUCLEOTIDE SEQUENCE</scope>
    <source>
        <strain evidence="2">ATCC 50377</strain>
    </source>
</reference>
<accession>V6LUX7</accession>
<reference evidence="2" key="2">
    <citation type="submission" date="2020-12" db="EMBL/GenBank/DDBJ databases">
        <title>New Spironucleus salmonicida genome in near-complete chromosomes.</title>
        <authorList>
            <person name="Xu F."/>
            <person name="Kurt Z."/>
            <person name="Jimenez-Gonzalez A."/>
            <person name="Astvaldsson A."/>
            <person name="Andersson J.O."/>
            <person name="Svard S.G."/>
        </authorList>
    </citation>
    <scope>NUCLEOTIDE SEQUENCE</scope>
    <source>
        <strain evidence="2">ATCC 50377</strain>
    </source>
</reference>
<dbReference type="EMBL" id="AUWU02000007">
    <property type="protein sequence ID" value="KAH0570781.1"/>
    <property type="molecule type" value="Genomic_DNA"/>
</dbReference>
<evidence type="ECO:0000313" key="2">
    <source>
        <dbReference type="EMBL" id="KAH0570781.1"/>
    </source>
</evidence>
<proteinExistence type="predicted"/>
<keyword evidence="3" id="KW-1185">Reference proteome</keyword>
<name>V6LUX7_9EUKA</name>
<dbReference type="Proteomes" id="UP000018208">
    <property type="component" value="Unassembled WGS sequence"/>
</dbReference>
<dbReference type="VEuPathDB" id="GiardiaDB:SS50377_27070"/>
<dbReference type="EMBL" id="KI546008">
    <property type="protein sequence ID" value="EST48053.1"/>
    <property type="molecule type" value="Genomic_DNA"/>
</dbReference>
<protein>
    <submittedName>
        <fullName evidence="1">Uncharacterized protein</fullName>
    </submittedName>
</protein>
<gene>
    <name evidence="1" type="ORF">SS50377_11819</name>
    <name evidence="2" type="ORF">SS50377_27070</name>
</gene>
<sequence>MKKRASLSSAWLQEIQDGVQEESKTCDMDKLVSMICSQEPQKQEPTPAQDQEIKLQKEFDALIQQFEHMITVHNNQQ</sequence>
<dbReference type="AlphaFoldDB" id="V6LUX7"/>
<evidence type="ECO:0000313" key="1">
    <source>
        <dbReference type="EMBL" id="EST48053.1"/>
    </source>
</evidence>